<protein>
    <recommendedName>
        <fullName evidence="4">Secreted protein</fullName>
    </recommendedName>
</protein>
<dbReference type="EMBL" id="JARKIB010000008">
    <property type="protein sequence ID" value="KAJ7777251.1"/>
    <property type="molecule type" value="Genomic_DNA"/>
</dbReference>
<dbReference type="Proteomes" id="UP001215598">
    <property type="component" value="Unassembled WGS sequence"/>
</dbReference>
<accession>A0AAD7NW13</accession>
<keyword evidence="3" id="KW-1185">Reference proteome</keyword>
<evidence type="ECO:0000313" key="2">
    <source>
        <dbReference type="EMBL" id="KAJ7777251.1"/>
    </source>
</evidence>
<name>A0AAD7NW13_9AGAR</name>
<evidence type="ECO:0000313" key="3">
    <source>
        <dbReference type="Proteomes" id="UP001215598"/>
    </source>
</evidence>
<evidence type="ECO:0000256" key="1">
    <source>
        <dbReference type="SAM" id="SignalP"/>
    </source>
</evidence>
<dbReference type="AlphaFoldDB" id="A0AAD7NW13"/>
<organism evidence="2 3">
    <name type="scientific">Mycena metata</name>
    <dbReference type="NCBI Taxonomy" id="1033252"/>
    <lineage>
        <taxon>Eukaryota</taxon>
        <taxon>Fungi</taxon>
        <taxon>Dikarya</taxon>
        <taxon>Basidiomycota</taxon>
        <taxon>Agaricomycotina</taxon>
        <taxon>Agaricomycetes</taxon>
        <taxon>Agaricomycetidae</taxon>
        <taxon>Agaricales</taxon>
        <taxon>Marasmiineae</taxon>
        <taxon>Mycenaceae</taxon>
        <taxon>Mycena</taxon>
    </lineage>
</organism>
<feature type="chain" id="PRO_5042294649" description="Secreted protein" evidence="1">
    <location>
        <begin position="23"/>
        <end position="99"/>
    </location>
</feature>
<proteinExistence type="predicted"/>
<sequence length="99" mass="11480">MPRTRSCLFFLLCVQNVGEVVENPGITRCDRQFGGYFDEILRGSSFRRSTRLHDHVLLLAHFARETHVPRPMVLWDWKIVSPMVNKRPSVNLMSEPARG</sequence>
<reference evidence="2" key="1">
    <citation type="submission" date="2023-03" db="EMBL/GenBank/DDBJ databases">
        <title>Massive genome expansion in bonnet fungi (Mycena s.s.) driven by repeated elements and novel gene families across ecological guilds.</title>
        <authorList>
            <consortium name="Lawrence Berkeley National Laboratory"/>
            <person name="Harder C.B."/>
            <person name="Miyauchi S."/>
            <person name="Viragh M."/>
            <person name="Kuo A."/>
            <person name="Thoen E."/>
            <person name="Andreopoulos B."/>
            <person name="Lu D."/>
            <person name="Skrede I."/>
            <person name="Drula E."/>
            <person name="Henrissat B."/>
            <person name="Morin E."/>
            <person name="Kohler A."/>
            <person name="Barry K."/>
            <person name="LaButti K."/>
            <person name="Morin E."/>
            <person name="Salamov A."/>
            <person name="Lipzen A."/>
            <person name="Mereny Z."/>
            <person name="Hegedus B."/>
            <person name="Baldrian P."/>
            <person name="Stursova M."/>
            <person name="Weitz H."/>
            <person name="Taylor A."/>
            <person name="Grigoriev I.V."/>
            <person name="Nagy L.G."/>
            <person name="Martin F."/>
            <person name="Kauserud H."/>
        </authorList>
    </citation>
    <scope>NUCLEOTIDE SEQUENCE</scope>
    <source>
        <strain evidence="2">CBHHK182m</strain>
    </source>
</reference>
<gene>
    <name evidence="2" type="ORF">B0H16DRAFT_1504860</name>
</gene>
<feature type="signal peptide" evidence="1">
    <location>
        <begin position="1"/>
        <end position="22"/>
    </location>
</feature>
<comment type="caution">
    <text evidence="2">The sequence shown here is derived from an EMBL/GenBank/DDBJ whole genome shotgun (WGS) entry which is preliminary data.</text>
</comment>
<keyword evidence="1" id="KW-0732">Signal</keyword>
<evidence type="ECO:0008006" key="4">
    <source>
        <dbReference type="Google" id="ProtNLM"/>
    </source>
</evidence>